<keyword evidence="10" id="KW-1185">Reference proteome</keyword>
<reference evidence="10" key="1">
    <citation type="submission" date="2018-12" db="EMBL/GenBank/DDBJ databases">
        <title>Tengunoibacter tsumagoiensis gen. nov., sp. nov., Dictyobacter kobayashii sp. nov., D. alpinus sp. nov., and D. joshuensis sp. nov. and description of Dictyobacteraceae fam. nov. within the order Ktedonobacterales isolated from Tengu-no-mugimeshi.</title>
        <authorList>
            <person name="Wang C.M."/>
            <person name="Zheng Y."/>
            <person name="Sakai Y."/>
            <person name="Toyoda A."/>
            <person name="Minakuchi Y."/>
            <person name="Abe K."/>
            <person name="Yokota A."/>
            <person name="Yabe S."/>
        </authorList>
    </citation>
    <scope>NUCLEOTIDE SEQUENCE [LARGE SCALE GENOMIC DNA]</scope>
    <source>
        <strain evidence="10">Uno3</strain>
    </source>
</reference>
<dbReference type="InterPro" id="IPR011701">
    <property type="entry name" value="MFS"/>
</dbReference>
<keyword evidence="4 7" id="KW-1133">Transmembrane helix</keyword>
<dbReference type="OrthoDB" id="9773404at2"/>
<dbReference type="CDD" id="cd17341">
    <property type="entry name" value="MFS_NRT2_like"/>
    <property type="match status" value="1"/>
</dbReference>
<organism evidence="9 10">
    <name type="scientific">Tengunoibacter tsumagoiensis</name>
    <dbReference type="NCBI Taxonomy" id="2014871"/>
    <lineage>
        <taxon>Bacteria</taxon>
        <taxon>Bacillati</taxon>
        <taxon>Chloroflexota</taxon>
        <taxon>Ktedonobacteria</taxon>
        <taxon>Ktedonobacterales</taxon>
        <taxon>Dictyobacteraceae</taxon>
        <taxon>Tengunoibacter</taxon>
    </lineage>
</organism>
<sequence>MKVQTSTRTNKGSALTVFASFLHFDLCFTLWVLLGSLSIFITKDLRLNSAQQGLMVAIPTLSGSLMRIVMGILSDRFGGKRSGTAMLFFLFIPLFLAWLLPINFAGIIAIGLMLGVAGSSFAVALPLASHWYPPSRQGLIMGITAAGNIGTVVANLAAPSLAKSYGWHAVMGLSILPLAIVLVIFVLLAKDSPDRPVGVDLSRYISVLRSGDIWWFCLFYSVTFGGFVGLSTFLPLFLKNQYTTFNPITAGLFTALAAFLGSTFRPLGGFLADKIGGGRILTALLIGIGIIYLAISLLPAIGVMIWLFLLIMICLGMGNGAVFQLVPLRFRREIGIATGLVGAFGGVGGFFLPTLLGSIKQISGSYGSGLVILAIIAFIALVALRIFLAAQREWSVAPSVIVEGETA</sequence>
<feature type="transmembrane region" description="Helical" evidence="7">
    <location>
        <begin position="139"/>
        <end position="159"/>
    </location>
</feature>
<evidence type="ECO:0000256" key="2">
    <source>
        <dbReference type="ARBA" id="ARBA00008432"/>
    </source>
</evidence>
<comment type="caution">
    <text evidence="9">The sequence shown here is derived from an EMBL/GenBank/DDBJ whole genome shotgun (WGS) entry which is preliminary data.</text>
</comment>
<dbReference type="SUPFAM" id="SSF103473">
    <property type="entry name" value="MFS general substrate transporter"/>
    <property type="match status" value="1"/>
</dbReference>
<gene>
    <name evidence="9" type="primary">nasA_1</name>
    <name evidence="9" type="ORF">KTT_18210</name>
</gene>
<keyword evidence="5" id="KW-0534">Nitrate assimilation</keyword>
<keyword evidence="3 7" id="KW-0812">Transmembrane</keyword>
<feature type="transmembrane region" description="Helical" evidence="7">
    <location>
        <begin position="165"/>
        <end position="188"/>
    </location>
</feature>
<feature type="transmembrane region" description="Helical" evidence="7">
    <location>
        <begin position="12"/>
        <end position="34"/>
    </location>
</feature>
<protein>
    <submittedName>
        <fullName evidence="9">Nitrate transporter</fullName>
    </submittedName>
</protein>
<dbReference type="GO" id="GO:0042128">
    <property type="term" value="P:nitrate assimilation"/>
    <property type="evidence" value="ECO:0007669"/>
    <property type="project" value="UniProtKB-KW"/>
</dbReference>
<accession>A0A401ZYR6</accession>
<comment type="similarity">
    <text evidence="2">Belongs to the major facilitator superfamily. Nitrate/nitrite porter (TC 2.A.1.8) family.</text>
</comment>
<evidence type="ECO:0000313" key="10">
    <source>
        <dbReference type="Proteomes" id="UP000287352"/>
    </source>
</evidence>
<evidence type="ECO:0000256" key="3">
    <source>
        <dbReference type="ARBA" id="ARBA00022692"/>
    </source>
</evidence>
<dbReference type="AlphaFoldDB" id="A0A401ZYR6"/>
<dbReference type="PANTHER" id="PTHR23515">
    <property type="entry name" value="HIGH-AFFINITY NITRATE TRANSPORTER 2.3"/>
    <property type="match status" value="1"/>
</dbReference>
<evidence type="ECO:0000313" key="9">
    <source>
        <dbReference type="EMBL" id="GCE11962.1"/>
    </source>
</evidence>
<feature type="transmembrane region" description="Helical" evidence="7">
    <location>
        <begin position="276"/>
        <end position="295"/>
    </location>
</feature>
<dbReference type="Gene3D" id="1.20.1250.20">
    <property type="entry name" value="MFS general substrate transporter like domains"/>
    <property type="match status" value="1"/>
</dbReference>
<keyword evidence="6 7" id="KW-0472">Membrane</keyword>
<dbReference type="GO" id="GO:0015112">
    <property type="term" value="F:nitrate transmembrane transporter activity"/>
    <property type="evidence" value="ECO:0007669"/>
    <property type="project" value="InterPro"/>
</dbReference>
<feature type="transmembrane region" description="Helical" evidence="7">
    <location>
        <begin position="244"/>
        <end position="264"/>
    </location>
</feature>
<feature type="transmembrane region" description="Helical" evidence="7">
    <location>
        <begin position="107"/>
        <end position="127"/>
    </location>
</feature>
<comment type="subcellular location">
    <subcellularLocation>
        <location evidence="1">Cell membrane</location>
        <topology evidence="1">Multi-pass membrane protein</topology>
    </subcellularLocation>
</comment>
<feature type="domain" description="Major facilitator superfamily (MFS) profile" evidence="8">
    <location>
        <begin position="15"/>
        <end position="392"/>
    </location>
</feature>
<proteinExistence type="inferred from homology"/>
<dbReference type="GO" id="GO:0005886">
    <property type="term" value="C:plasma membrane"/>
    <property type="evidence" value="ECO:0007669"/>
    <property type="project" value="UniProtKB-SubCell"/>
</dbReference>
<dbReference type="Pfam" id="PF07690">
    <property type="entry name" value="MFS_1"/>
    <property type="match status" value="1"/>
</dbReference>
<feature type="transmembrane region" description="Helical" evidence="7">
    <location>
        <begin position="334"/>
        <end position="356"/>
    </location>
</feature>
<dbReference type="Proteomes" id="UP000287352">
    <property type="component" value="Unassembled WGS sequence"/>
</dbReference>
<dbReference type="InterPro" id="IPR036259">
    <property type="entry name" value="MFS_trans_sf"/>
</dbReference>
<evidence type="ECO:0000259" key="8">
    <source>
        <dbReference type="PROSITE" id="PS50850"/>
    </source>
</evidence>
<feature type="transmembrane region" description="Helical" evidence="7">
    <location>
        <begin position="213"/>
        <end position="238"/>
    </location>
</feature>
<evidence type="ECO:0000256" key="4">
    <source>
        <dbReference type="ARBA" id="ARBA00022989"/>
    </source>
</evidence>
<feature type="transmembrane region" description="Helical" evidence="7">
    <location>
        <begin position="85"/>
        <end position="101"/>
    </location>
</feature>
<evidence type="ECO:0000256" key="5">
    <source>
        <dbReference type="ARBA" id="ARBA00023063"/>
    </source>
</evidence>
<evidence type="ECO:0000256" key="7">
    <source>
        <dbReference type="SAM" id="Phobius"/>
    </source>
</evidence>
<evidence type="ECO:0000256" key="6">
    <source>
        <dbReference type="ARBA" id="ARBA00023136"/>
    </source>
</evidence>
<name>A0A401ZYR6_9CHLR</name>
<dbReference type="EMBL" id="BIFR01000001">
    <property type="protein sequence ID" value="GCE11962.1"/>
    <property type="molecule type" value="Genomic_DNA"/>
</dbReference>
<evidence type="ECO:0000256" key="1">
    <source>
        <dbReference type="ARBA" id="ARBA00004651"/>
    </source>
</evidence>
<dbReference type="InterPro" id="IPR044772">
    <property type="entry name" value="NO3_transporter"/>
</dbReference>
<feature type="transmembrane region" description="Helical" evidence="7">
    <location>
        <begin position="368"/>
        <end position="388"/>
    </location>
</feature>
<feature type="transmembrane region" description="Helical" evidence="7">
    <location>
        <begin position="54"/>
        <end position="73"/>
    </location>
</feature>
<dbReference type="InterPro" id="IPR020846">
    <property type="entry name" value="MFS_dom"/>
</dbReference>
<feature type="transmembrane region" description="Helical" evidence="7">
    <location>
        <begin position="301"/>
        <end position="322"/>
    </location>
</feature>
<dbReference type="PROSITE" id="PS50850">
    <property type="entry name" value="MFS"/>
    <property type="match status" value="1"/>
</dbReference>